<dbReference type="Gene3D" id="1.10.10.10">
    <property type="entry name" value="Winged helix-like DNA-binding domain superfamily/Winged helix DNA-binding domain"/>
    <property type="match status" value="1"/>
</dbReference>
<gene>
    <name evidence="3" type="ORF">IHV77_08930</name>
</gene>
<evidence type="ECO:0000313" key="3">
    <source>
        <dbReference type="EMBL" id="QPB42038.1"/>
    </source>
</evidence>
<dbReference type="PANTHER" id="PTHR33795">
    <property type="entry name" value="INSERTION ELEMENT IS150 PROTEIN INSJ"/>
    <property type="match status" value="1"/>
</dbReference>
<dbReference type="EMBL" id="CP063056">
    <property type="protein sequence ID" value="QPB42038.1"/>
    <property type="molecule type" value="Genomic_DNA"/>
</dbReference>
<dbReference type="InterPro" id="IPR036388">
    <property type="entry name" value="WH-like_DNA-bd_sf"/>
</dbReference>
<dbReference type="Proteomes" id="UP000663069">
    <property type="component" value="Chromosome"/>
</dbReference>
<dbReference type="PANTHER" id="PTHR33795:SF1">
    <property type="entry name" value="INSERTION ELEMENT IS150 PROTEIN INSJ"/>
    <property type="match status" value="1"/>
</dbReference>
<dbReference type="InterPro" id="IPR052057">
    <property type="entry name" value="IS150/IS1296_orfA-like"/>
</dbReference>
<evidence type="ECO:0000256" key="1">
    <source>
        <dbReference type="ARBA" id="ARBA00038232"/>
    </source>
</evidence>
<accession>A0ABX6UVF5</accession>
<keyword evidence="4" id="KW-1185">Reference proteome</keyword>
<comment type="similarity">
    <text evidence="1">Belongs to the IS150/IS1296 orfA family.</text>
</comment>
<protein>
    <submittedName>
        <fullName evidence="3">Transposase</fullName>
    </submittedName>
</protein>
<sequence length="115" mass="13508">MGKHYSTDFKLNIVKMIRNDQLGIREAAERYHISSHASIVNWLQRFQKQGMNGLIRQPNKGYSQKMKKYDGSETVKDLTDRNALLKRIEYLEAENDVLKKLKALREQKVKRKKGT</sequence>
<dbReference type="SUPFAM" id="SSF46689">
    <property type="entry name" value="Homeodomain-like"/>
    <property type="match status" value="1"/>
</dbReference>
<dbReference type="RefSeq" id="WP_194811620.1">
    <property type="nucleotide sequence ID" value="NZ_CP063056.1"/>
</dbReference>
<organism evidence="3 4">
    <name type="scientific">Rodentibacter haemolyticus</name>
    <dbReference type="NCBI Taxonomy" id="2778911"/>
    <lineage>
        <taxon>Bacteria</taxon>
        <taxon>Pseudomonadati</taxon>
        <taxon>Pseudomonadota</taxon>
        <taxon>Gammaproteobacteria</taxon>
        <taxon>Pasteurellales</taxon>
        <taxon>Pasteurellaceae</taxon>
        <taxon>Rodentibacter</taxon>
    </lineage>
</organism>
<reference evidence="3 4" key="1">
    <citation type="submission" date="2020-10" db="EMBL/GenBank/DDBJ databases">
        <title>Genome Sequencing of Rodentibacter spp. strain DSM111151.</title>
        <authorList>
            <person name="Benga L."/>
            <person name="Lautwein T."/>
        </authorList>
    </citation>
    <scope>NUCLEOTIDE SEQUENCE [LARGE SCALE GENOMIC DNA]</scope>
    <source>
        <strain evidence="3 4">DSM 111151</strain>
    </source>
</reference>
<evidence type="ECO:0000313" key="4">
    <source>
        <dbReference type="Proteomes" id="UP000663069"/>
    </source>
</evidence>
<dbReference type="InterPro" id="IPR009057">
    <property type="entry name" value="Homeodomain-like_sf"/>
</dbReference>
<evidence type="ECO:0000259" key="2">
    <source>
        <dbReference type="Pfam" id="PF13518"/>
    </source>
</evidence>
<dbReference type="InterPro" id="IPR055247">
    <property type="entry name" value="InsJ-like_HTH"/>
</dbReference>
<feature type="domain" description="Insertion element IS150 protein InsJ-like helix-turn-helix" evidence="2">
    <location>
        <begin position="9"/>
        <end position="58"/>
    </location>
</feature>
<proteinExistence type="inferred from homology"/>
<dbReference type="Pfam" id="PF13518">
    <property type="entry name" value="HTH_28"/>
    <property type="match status" value="1"/>
</dbReference>
<name>A0ABX6UVF5_9PAST</name>